<dbReference type="GO" id="GO:0004674">
    <property type="term" value="F:protein serine/threonine kinase activity"/>
    <property type="evidence" value="ECO:0007669"/>
    <property type="project" value="TreeGrafter"/>
</dbReference>
<dbReference type="AlphaFoldDB" id="A0AAF0DKG1"/>
<dbReference type="InterPro" id="IPR000719">
    <property type="entry name" value="Prot_kinase_dom"/>
</dbReference>
<dbReference type="Proteomes" id="UP001219355">
    <property type="component" value="Chromosome 3"/>
</dbReference>
<gene>
    <name evidence="2" type="ORF">PRK78_004741</name>
</gene>
<protein>
    <recommendedName>
        <fullName evidence="1">Protein kinase domain-containing protein</fullName>
    </recommendedName>
</protein>
<feature type="domain" description="Protein kinase" evidence="1">
    <location>
        <begin position="67"/>
        <end position="369"/>
    </location>
</feature>
<sequence length="377" mass="41329">MSLESQILSLQSGLIDSLAAAVGSFGLGTSPDHPNEKPAPSVPLFDFLRVASSSGLRQYTQDIAEEGLVSARLGDGADYVVDKVKSEDGQVVVVKHVKATALLDSAAQGSSREDSSRIRKVLHEIKIATHPALKGNANILQMMGFGWELSADSLTTPFLVVEYAEHGTLRNYLRKSQHTMSEETKLDLAFDAARGLRALHDNRIAHGDLKLENALVVSTASEHPTLKITDFGLSVVLEDESKLYEYWGTLCYRPPEVHQQTGDSLAAGLIAGSSYRACDIYTYGLLLLEILIDGQRYLELVSEQGQLEERFAALQCLLHVANGENTVRPALKCIVERCLQLEAEGRPRIEEIISQLGDIKKSVQYTPAMNRVELTIQ</sequence>
<evidence type="ECO:0000313" key="3">
    <source>
        <dbReference type="Proteomes" id="UP001219355"/>
    </source>
</evidence>
<name>A0AAF0DKG1_9EURO</name>
<evidence type="ECO:0000313" key="2">
    <source>
        <dbReference type="EMBL" id="WEW59272.1"/>
    </source>
</evidence>
<evidence type="ECO:0000259" key="1">
    <source>
        <dbReference type="PROSITE" id="PS50011"/>
    </source>
</evidence>
<organism evidence="2 3">
    <name type="scientific">Emydomyces testavorans</name>
    <dbReference type="NCBI Taxonomy" id="2070801"/>
    <lineage>
        <taxon>Eukaryota</taxon>
        <taxon>Fungi</taxon>
        <taxon>Dikarya</taxon>
        <taxon>Ascomycota</taxon>
        <taxon>Pezizomycotina</taxon>
        <taxon>Eurotiomycetes</taxon>
        <taxon>Eurotiomycetidae</taxon>
        <taxon>Onygenales</taxon>
        <taxon>Nannizziopsiaceae</taxon>
        <taxon>Emydomyces</taxon>
    </lineage>
</organism>
<proteinExistence type="predicted"/>
<dbReference type="Gene3D" id="1.10.510.10">
    <property type="entry name" value="Transferase(Phosphotransferase) domain 1"/>
    <property type="match status" value="1"/>
</dbReference>
<dbReference type="SMART" id="SM00220">
    <property type="entry name" value="S_TKc"/>
    <property type="match status" value="1"/>
</dbReference>
<reference evidence="2" key="1">
    <citation type="submission" date="2023-03" db="EMBL/GenBank/DDBJ databases">
        <title>Emydomyces testavorans Genome Sequence.</title>
        <authorList>
            <person name="Hoyer L."/>
        </authorList>
    </citation>
    <scope>NUCLEOTIDE SEQUENCE</scope>
    <source>
        <strain evidence="2">16-2883</strain>
    </source>
</reference>
<dbReference type="EMBL" id="CP120629">
    <property type="protein sequence ID" value="WEW59272.1"/>
    <property type="molecule type" value="Genomic_DNA"/>
</dbReference>
<keyword evidence="3" id="KW-1185">Reference proteome</keyword>
<dbReference type="InterPro" id="IPR011009">
    <property type="entry name" value="Kinase-like_dom_sf"/>
</dbReference>
<accession>A0AAF0DKG1</accession>
<dbReference type="GO" id="GO:0005524">
    <property type="term" value="F:ATP binding"/>
    <property type="evidence" value="ECO:0007669"/>
    <property type="project" value="InterPro"/>
</dbReference>
<dbReference type="InterPro" id="IPR051681">
    <property type="entry name" value="Ser/Thr_Kinases-Pseudokinases"/>
</dbReference>
<dbReference type="SUPFAM" id="SSF56112">
    <property type="entry name" value="Protein kinase-like (PK-like)"/>
    <property type="match status" value="1"/>
</dbReference>
<dbReference type="PROSITE" id="PS50011">
    <property type="entry name" value="PROTEIN_KINASE_DOM"/>
    <property type="match status" value="1"/>
</dbReference>
<dbReference type="Pfam" id="PF00069">
    <property type="entry name" value="Pkinase"/>
    <property type="match status" value="1"/>
</dbReference>
<dbReference type="PANTHER" id="PTHR44329">
    <property type="entry name" value="SERINE/THREONINE-PROTEIN KINASE TNNI3K-RELATED"/>
    <property type="match status" value="1"/>
</dbReference>